<keyword evidence="1" id="KW-1133">Transmembrane helix</keyword>
<feature type="transmembrane region" description="Helical" evidence="1">
    <location>
        <begin position="206"/>
        <end position="233"/>
    </location>
</feature>
<keyword evidence="1" id="KW-0472">Membrane</keyword>
<keyword evidence="1" id="KW-0812">Transmembrane</keyword>
<comment type="caution">
    <text evidence="2">The sequence shown here is derived from an EMBL/GenBank/DDBJ whole genome shotgun (WGS) entry which is preliminary data.</text>
</comment>
<evidence type="ECO:0000313" key="3">
    <source>
        <dbReference type="Proteomes" id="UP000462435"/>
    </source>
</evidence>
<feature type="transmembrane region" description="Helical" evidence="1">
    <location>
        <begin position="254"/>
        <end position="274"/>
    </location>
</feature>
<evidence type="ECO:0008006" key="4">
    <source>
        <dbReference type="Google" id="ProtNLM"/>
    </source>
</evidence>
<reference evidence="3" key="1">
    <citation type="journal article" date="2020" name="MBio">
        <title>Horizontal gene transfer to a defensive symbiont with a reduced genome amongst a multipartite beetle microbiome.</title>
        <authorList>
            <person name="Waterworth S.C."/>
            <person name="Florez L.V."/>
            <person name="Rees E.R."/>
            <person name="Hertweck C."/>
            <person name="Kaltenpoth M."/>
            <person name="Kwan J.C."/>
        </authorList>
    </citation>
    <scope>NUCLEOTIDE SEQUENCE [LARGE SCALE GENOMIC DNA]</scope>
</reference>
<protein>
    <recommendedName>
        <fullName evidence="4">PepSY domain-containing protein</fullName>
    </recommendedName>
</protein>
<gene>
    <name evidence="2" type="ORF">GAK35_02551</name>
</gene>
<dbReference type="AlphaFoldDB" id="A0A7V8FVX2"/>
<dbReference type="PANTHER" id="PTHR34219:SF6">
    <property type="entry name" value="BLR3280 PROTEIN"/>
    <property type="match status" value="1"/>
</dbReference>
<dbReference type="PANTHER" id="PTHR34219">
    <property type="entry name" value="IRON-REGULATED INNER MEMBRANE PROTEIN-RELATED"/>
    <property type="match status" value="1"/>
</dbReference>
<feature type="transmembrane region" description="Helical" evidence="1">
    <location>
        <begin position="21"/>
        <end position="42"/>
    </location>
</feature>
<name>A0A7V8FVX2_9BURK</name>
<accession>A0A7V8FVX2</accession>
<feature type="transmembrane region" description="Helical" evidence="1">
    <location>
        <begin position="466"/>
        <end position="487"/>
    </location>
</feature>
<dbReference type="InterPro" id="IPR005625">
    <property type="entry name" value="PepSY-ass_TM"/>
</dbReference>
<evidence type="ECO:0000256" key="1">
    <source>
        <dbReference type="SAM" id="Phobius"/>
    </source>
</evidence>
<organism evidence="2 3">
    <name type="scientific">Herbaspirillum frisingense</name>
    <dbReference type="NCBI Taxonomy" id="92645"/>
    <lineage>
        <taxon>Bacteria</taxon>
        <taxon>Pseudomonadati</taxon>
        <taxon>Pseudomonadota</taxon>
        <taxon>Betaproteobacteria</taxon>
        <taxon>Burkholderiales</taxon>
        <taxon>Oxalobacteraceae</taxon>
        <taxon>Herbaspirillum</taxon>
    </lineage>
</organism>
<dbReference type="Proteomes" id="UP000462435">
    <property type="component" value="Unassembled WGS sequence"/>
</dbReference>
<proteinExistence type="predicted"/>
<sequence length="502" mass="55569">MAALSARLRRWTYLTHRWCGIAGCLLMGLWFASGMVMLFVGYPKLTPWDRVQALPALAAGHYLAPSQVLGGQPASRLVLNAATGSPRYVLRRGDGSLASIDAGSGALQARFDADAALRAARLFRPGAAVHDEGSVQEDRWTHSGALNPHRPLHLIQMDDPARTLLYVSSSTGEIVMQAPRTQRLWNFAGAWLHWLYVVKNQPVDPVWTWTVIVLSAGCVLVACSGIVVGIWRWRFSRPYKSGSRSPFAPGWMRWHHLLGLGFAAITLTWIFSGLMSMNPLDIFSARQRPDLARYAGAAPGQRYLEAAPERILQALERDDFHAVELEWKNLAGSPFVLARDAHDRSRLVTEDGGRLVVAPQWPQDMLQQAAASLMAAPVTDVEVLHAYDAYYYRRDPEAMMGGSARRLPVLKVSFDDPGRTQVYIDIATGQVELGADRAQRIGRWLFSFLHSWDLRGMLDAGWIREAVLIAFSLGGLALSASGVIIGWRRLRKKTAVKAVKTA</sequence>
<dbReference type="Pfam" id="PF03929">
    <property type="entry name" value="PepSY_TM"/>
    <property type="match status" value="1"/>
</dbReference>
<evidence type="ECO:0000313" key="2">
    <source>
        <dbReference type="EMBL" id="KAF1042741.1"/>
    </source>
</evidence>
<dbReference type="EMBL" id="WNDX01000075">
    <property type="protein sequence ID" value="KAF1042741.1"/>
    <property type="molecule type" value="Genomic_DNA"/>
</dbReference>